<dbReference type="GeneID" id="77729251"/>
<dbReference type="EMBL" id="JAKWFO010000008">
    <property type="protein sequence ID" value="KAI9633674.1"/>
    <property type="molecule type" value="Genomic_DNA"/>
</dbReference>
<dbReference type="AlphaFoldDB" id="A0AA38LTT7"/>
<dbReference type="InterPro" id="IPR001509">
    <property type="entry name" value="Epimerase_deHydtase"/>
</dbReference>
<reference evidence="8" key="1">
    <citation type="journal article" date="2022" name="G3 (Bethesda)">
        <title>High quality genome of the basidiomycete yeast Dioszegia hungarica PDD-24b-2 isolated from cloud water.</title>
        <authorList>
            <person name="Jarrige D."/>
            <person name="Haridas S."/>
            <person name="Bleykasten-Grosshans C."/>
            <person name="Joly M."/>
            <person name="Nadalig T."/>
            <person name="Sancelme M."/>
            <person name="Vuilleumier S."/>
            <person name="Grigoriev I.V."/>
            <person name="Amato P."/>
            <person name="Bringel F."/>
        </authorList>
    </citation>
    <scope>NUCLEOTIDE SEQUENCE</scope>
    <source>
        <strain evidence="8">PDD-24b-2</strain>
    </source>
</reference>
<dbReference type="EC" id="1.1.1.271" evidence="3"/>
<evidence type="ECO:0000256" key="6">
    <source>
        <dbReference type="ARBA" id="ARBA00023235"/>
    </source>
</evidence>
<evidence type="ECO:0000256" key="2">
    <source>
        <dbReference type="ARBA" id="ARBA00005959"/>
    </source>
</evidence>
<dbReference type="GO" id="GO:0050577">
    <property type="term" value="F:GDP-L-fucose synthase activity"/>
    <property type="evidence" value="ECO:0007669"/>
    <property type="project" value="UniProtKB-EC"/>
</dbReference>
<keyword evidence="6" id="KW-0413">Isomerase</keyword>
<keyword evidence="4" id="KW-0521">NADP</keyword>
<dbReference type="Gene3D" id="3.40.50.720">
    <property type="entry name" value="NAD(P)-binding Rossmann-like Domain"/>
    <property type="match status" value="1"/>
</dbReference>
<dbReference type="PANTHER" id="PTHR43238">
    <property type="entry name" value="GDP-L-FUCOSE SYNTHASE"/>
    <property type="match status" value="1"/>
</dbReference>
<dbReference type="HAMAP" id="MF_00956">
    <property type="entry name" value="GDP_fucose_synth"/>
    <property type="match status" value="1"/>
</dbReference>
<comment type="similarity">
    <text evidence="2">Belongs to the NAD(P)-dependent epimerase/dehydratase family. Fucose synthase subfamily.</text>
</comment>
<evidence type="ECO:0000313" key="8">
    <source>
        <dbReference type="EMBL" id="KAI9633674.1"/>
    </source>
</evidence>
<comment type="pathway">
    <text evidence="1">Nucleotide-sugar biosynthesis; GDP-L-fucose biosynthesis via de novo pathway; GDP-L-fucose from GDP-alpha-D-mannose: step 2/2.</text>
</comment>
<evidence type="ECO:0000256" key="5">
    <source>
        <dbReference type="ARBA" id="ARBA00023002"/>
    </source>
</evidence>
<feature type="domain" description="NAD-dependent epimerase/dehydratase" evidence="7">
    <location>
        <begin position="5"/>
        <end position="238"/>
    </location>
</feature>
<proteinExistence type="inferred from homology"/>
<dbReference type="SUPFAM" id="SSF51735">
    <property type="entry name" value="NAD(P)-binding Rossmann-fold domains"/>
    <property type="match status" value="1"/>
</dbReference>
<protein>
    <recommendedName>
        <fullName evidence="3">GDP-L-fucose synthase</fullName>
        <ecNumber evidence="3">1.1.1.271</ecNumber>
    </recommendedName>
</protein>
<dbReference type="Pfam" id="PF01370">
    <property type="entry name" value="Epimerase"/>
    <property type="match status" value="1"/>
</dbReference>
<name>A0AA38LTT7_9TREE</name>
<dbReference type="PANTHER" id="PTHR43238:SF1">
    <property type="entry name" value="GDP-L-FUCOSE SYNTHASE"/>
    <property type="match status" value="1"/>
</dbReference>
<dbReference type="RefSeq" id="XP_052943451.1">
    <property type="nucleotide sequence ID" value="XM_053090046.1"/>
</dbReference>
<dbReference type="Proteomes" id="UP001164286">
    <property type="component" value="Unassembled WGS sequence"/>
</dbReference>
<evidence type="ECO:0000313" key="9">
    <source>
        <dbReference type="Proteomes" id="UP001164286"/>
    </source>
</evidence>
<accession>A0AA38LTT7</accession>
<evidence type="ECO:0000256" key="3">
    <source>
        <dbReference type="ARBA" id="ARBA00012371"/>
    </source>
</evidence>
<dbReference type="InterPro" id="IPR036291">
    <property type="entry name" value="NAD(P)-bd_dom_sf"/>
</dbReference>
<keyword evidence="9" id="KW-1185">Reference proteome</keyword>
<evidence type="ECO:0000259" key="7">
    <source>
        <dbReference type="Pfam" id="PF01370"/>
    </source>
</evidence>
<dbReference type="GO" id="GO:0016853">
    <property type="term" value="F:isomerase activity"/>
    <property type="evidence" value="ECO:0007669"/>
    <property type="project" value="UniProtKB-KW"/>
</dbReference>
<dbReference type="Gene3D" id="3.90.25.10">
    <property type="entry name" value="UDP-galactose 4-epimerase, domain 1"/>
    <property type="match status" value="1"/>
</dbReference>
<dbReference type="CDD" id="cd05239">
    <property type="entry name" value="GDP_FS_SDR_e"/>
    <property type="match status" value="1"/>
</dbReference>
<comment type="caution">
    <text evidence="8">The sequence shown here is derived from an EMBL/GenBank/DDBJ whole genome shotgun (WGS) entry which is preliminary data.</text>
</comment>
<gene>
    <name evidence="8" type="ORF">MKK02DRAFT_38332</name>
</gene>
<evidence type="ECO:0000256" key="1">
    <source>
        <dbReference type="ARBA" id="ARBA00004883"/>
    </source>
</evidence>
<dbReference type="InterPro" id="IPR028614">
    <property type="entry name" value="GDP_fucose/colitose_synth"/>
</dbReference>
<sequence length="335" mass="37362">MSGTILVTGGTGLVGKGIQYIIENEPEGSRFGKKAGAKWVFLGSKDGDLRDFEATKAIFEKHQPTEVIHLAALVGGLFSNMKYKSTFLRDNLLINDNILELSHRFKCKKVVSCLSTCVFPDKVEYPLTEEKVHLGPPHGSNFGYAHGKRLVDVQNHAYNDQYGDMFTSVIPTNIFGEHDNYDLSDSHVIPGLVHKCILAKKNNTPFIVSGTGKPLRQFVYSRDLAKLMIWTLYEYNEIDPIILSTGEDEEISIKDVADAIVKAVGFEGDYQFDTSKADGQYRKPASNAKLQRLTGGFKFTPFQEALQQSVTWFMENYDSARTGGNGKLNNVETKQ</sequence>
<organism evidence="8 9">
    <name type="scientific">Dioszegia hungarica</name>
    <dbReference type="NCBI Taxonomy" id="4972"/>
    <lineage>
        <taxon>Eukaryota</taxon>
        <taxon>Fungi</taxon>
        <taxon>Dikarya</taxon>
        <taxon>Basidiomycota</taxon>
        <taxon>Agaricomycotina</taxon>
        <taxon>Tremellomycetes</taxon>
        <taxon>Tremellales</taxon>
        <taxon>Bulleribasidiaceae</taxon>
        <taxon>Dioszegia</taxon>
    </lineage>
</organism>
<evidence type="ECO:0000256" key="4">
    <source>
        <dbReference type="ARBA" id="ARBA00022857"/>
    </source>
</evidence>
<keyword evidence="5" id="KW-0560">Oxidoreductase</keyword>